<keyword evidence="2" id="KW-1185">Reference proteome</keyword>
<comment type="caution">
    <text evidence="1">The sequence shown here is derived from an EMBL/GenBank/DDBJ whole genome shotgun (WGS) entry which is preliminary data.</text>
</comment>
<gene>
    <name evidence="1" type="ORF">P5673_027203</name>
</gene>
<name>A0AAD9PZA3_ACRCE</name>
<dbReference type="EMBL" id="JARQWQ010000093">
    <property type="protein sequence ID" value="KAK2551786.1"/>
    <property type="molecule type" value="Genomic_DNA"/>
</dbReference>
<accession>A0AAD9PZA3</accession>
<sequence length="17" mass="1839">MSGAALVRRVQNNLVPN</sequence>
<proteinExistence type="predicted"/>
<reference evidence="1" key="2">
    <citation type="journal article" date="2023" name="Science">
        <title>Genomic signatures of disease resistance in endangered staghorn corals.</title>
        <authorList>
            <person name="Vollmer S.V."/>
            <person name="Selwyn J.D."/>
            <person name="Despard B.A."/>
            <person name="Roesel C.L."/>
        </authorList>
    </citation>
    <scope>NUCLEOTIDE SEQUENCE</scope>
    <source>
        <strain evidence="1">K2</strain>
    </source>
</reference>
<evidence type="ECO:0000313" key="1">
    <source>
        <dbReference type="EMBL" id="KAK2551786.1"/>
    </source>
</evidence>
<reference evidence="1" key="1">
    <citation type="journal article" date="2023" name="G3 (Bethesda)">
        <title>Whole genome assembly and annotation of the endangered Caribbean coral Acropora cervicornis.</title>
        <authorList>
            <person name="Selwyn J.D."/>
            <person name="Vollmer S.V."/>
        </authorList>
    </citation>
    <scope>NUCLEOTIDE SEQUENCE</scope>
    <source>
        <strain evidence="1">K2</strain>
    </source>
</reference>
<dbReference type="AlphaFoldDB" id="A0AAD9PZA3"/>
<evidence type="ECO:0000313" key="2">
    <source>
        <dbReference type="Proteomes" id="UP001249851"/>
    </source>
</evidence>
<dbReference type="Proteomes" id="UP001249851">
    <property type="component" value="Unassembled WGS sequence"/>
</dbReference>
<organism evidence="1 2">
    <name type="scientific">Acropora cervicornis</name>
    <name type="common">Staghorn coral</name>
    <dbReference type="NCBI Taxonomy" id="6130"/>
    <lineage>
        <taxon>Eukaryota</taxon>
        <taxon>Metazoa</taxon>
        <taxon>Cnidaria</taxon>
        <taxon>Anthozoa</taxon>
        <taxon>Hexacorallia</taxon>
        <taxon>Scleractinia</taxon>
        <taxon>Astrocoeniina</taxon>
        <taxon>Acroporidae</taxon>
        <taxon>Acropora</taxon>
    </lineage>
</organism>
<protein>
    <submittedName>
        <fullName evidence="1">Uncharacterized protein</fullName>
    </submittedName>
</protein>